<dbReference type="GO" id="GO:0005634">
    <property type="term" value="C:nucleus"/>
    <property type="evidence" value="ECO:0007669"/>
    <property type="project" value="InterPro"/>
</dbReference>
<feature type="domain" description="G-protein coupled receptors family 1 profile" evidence="9">
    <location>
        <begin position="458"/>
        <end position="719"/>
    </location>
</feature>
<evidence type="ECO:0000256" key="7">
    <source>
        <dbReference type="ARBA" id="ARBA00023224"/>
    </source>
</evidence>
<evidence type="ECO:0000256" key="1">
    <source>
        <dbReference type="ARBA" id="ARBA00004141"/>
    </source>
</evidence>
<protein>
    <submittedName>
        <fullName evidence="11">G_PROTEIN_RECEP_F1_2 domain-containing protein</fullName>
    </submittedName>
</protein>
<feature type="transmembrane region" description="Helical" evidence="8">
    <location>
        <begin position="444"/>
        <end position="466"/>
    </location>
</feature>
<dbReference type="CDD" id="cd00637">
    <property type="entry name" value="7tm_classA_rhodopsin-like"/>
    <property type="match status" value="1"/>
</dbReference>
<evidence type="ECO:0000256" key="6">
    <source>
        <dbReference type="ARBA" id="ARBA00023170"/>
    </source>
</evidence>
<dbReference type="InterPro" id="IPR017452">
    <property type="entry name" value="GPCR_Rhodpsn_7TM"/>
</dbReference>
<sequence length="860" mass="97082">AETHLPNVVQVVHLRAEAAVDAQELLVHEGGQRQAVEGVHAGVVDPFGIFDLAWRAGLVVKFGSDINATLLGQPQRVALKSLSNVSPRLAKISILETTEAIASVNVVAKEQVPSGAGRAADLKQLHQVVELAVDVAAHGDGRFDLQHGFLLAQQGRPVADDAQGDFLSDAAFEHEVLLQLGGVRPALGIEYFLGGQPPGKCERQQQQQRQEQLELKALRRDSFEFGLGSRTGRGVSSAQLAVYARSAHCYYDYCGFKPSFFKRYLSIHLSCNHSYSLKRRKRVAIMSEVYMQSGWKPVKTNLHPLEPPHPGRETQFYQTGCLFGNWFEERRDIRCLGQRKPMPSATEHNYATTYAKAYTRKPEQVPGVLKTLTHRDTFCHPGHQPELDFNRDYLKMATEHQDKAELDSMSLLNSSVETVGNKTDMQLEEEFGMRMLSGLTRYFLIWYLPLILTIGTFGAVFCMLFIFMSRMFPKIIQVWLVSICFGDFMILVWDVLRLFLKLAFGYDYIDQGIVICKLQSYFSSFFFHWSAYNQAAMSIQRLVMTTWATMTFLLLFPNITYLIYWHIGRKSDCEPVDKWFYYVTTLVHLIAWGIIPLASMVVSTGCISYRLIRYRRGNFKAARTKDGRGSDGGGGVPQPAVIGGRRHGSDQNAHVTRLLVSMNLFYLFTTFPLLIYMMYLNFVKDNQVGKSIAKSLHKFYYYLFRSICFLNASLNWVFYCAAGKVFRQKAMQILYRIFCREKSQYRGGGRFTTTYTQAAQRHGQRSTSATPVAFQQTRRADTLAGSSELVEDAELAPPGVSMIKGRKRLHVAALAAAKRSEADGVDEAEFHGLLHADSRCKRPSATGISRNFPIDERKQA</sequence>
<evidence type="ECO:0000256" key="5">
    <source>
        <dbReference type="ARBA" id="ARBA00023136"/>
    </source>
</evidence>
<evidence type="ECO:0000313" key="11">
    <source>
        <dbReference type="WBParaSite" id="maker-uti_cns_0010318-snap-gene-0.3-mRNA-1"/>
    </source>
</evidence>
<dbReference type="Pfam" id="PF06608">
    <property type="entry name" value="CFAP68"/>
    <property type="match status" value="1"/>
</dbReference>
<feature type="transmembrane region" description="Helical" evidence="8">
    <location>
        <begin position="544"/>
        <end position="567"/>
    </location>
</feature>
<dbReference type="PROSITE" id="PS50262">
    <property type="entry name" value="G_PROTEIN_RECEP_F1_2"/>
    <property type="match status" value="1"/>
</dbReference>
<keyword evidence="3 8" id="KW-1133">Transmembrane helix</keyword>
<keyword evidence="6" id="KW-0675">Receptor</keyword>
<dbReference type="PANTHER" id="PTHR24243:SF233">
    <property type="entry name" value="THYROTROPIN-RELEASING HORMONE RECEPTOR"/>
    <property type="match status" value="1"/>
</dbReference>
<keyword evidence="10" id="KW-1185">Reference proteome</keyword>
<keyword evidence="2 8" id="KW-0812">Transmembrane</keyword>
<comment type="subcellular location">
    <subcellularLocation>
        <location evidence="1">Membrane</location>
        <topology evidence="1">Multi-pass membrane protein</topology>
    </subcellularLocation>
</comment>
<dbReference type="GO" id="GO:0030317">
    <property type="term" value="P:flagellated sperm motility"/>
    <property type="evidence" value="ECO:0007669"/>
    <property type="project" value="InterPro"/>
</dbReference>
<dbReference type="SUPFAM" id="SSF81321">
    <property type="entry name" value="Family A G protein-coupled receptor-like"/>
    <property type="match status" value="1"/>
</dbReference>
<evidence type="ECO:0000256" key="2">
    <source>
        <dbReference type="ARBA" id="ARBA00022692"/>
    </source>
</evidence>
<dbReference type="GO" id="GO:0004930">
    <property type="term" value="F:G protein-coupled receptor activity"/>
    <property type="evidence" value="ECO:0007669"/>
    <property type="project" value="UniProtKB-KW"/>
</dbReference>
<dbReference type="Proteomes" id="UP000095280">
    <property type="component" value="Unplaced"/>
</dbReference>
<evidence type="ECO:0000256" key="8">
    <source>
        <dbReference type="SAM" id="Phobius"/>
    </source>
</evidence>
<reference evidence="11" key="1">
    <citation type="submission" date="2016-11" db="UniProtKB">
        <authorList>
            <consortium name="WormBaseParasite"/>
        </authorList>
    </citation>
    <scope>IDENTIFICATION</scope>
</reference>
<name>A0A1I8I664_9PLAT</name>
<keyword evidence="5 8" id="KW-0472">Membrane</keyword>
<dbReference type="Gene3D" id="1.20.1070.10">
    <property type="entry name" value="Rhodopsin 7-helix transmembrane proteins"/>
    <property type="match status" value="1"/>
</dbReference>
<keyword evidence="4" id="KW-0297">G-protein coupled receptor</keyword>
<organism evidence="10 11">
    <name type="scientific">Macrostomum lignano</name>
    <dbReference type="NCBI Taxonomy" id="282301"/>
    <lineage>
        <taxon>Eukaryota</taxon>
        <taxon>Metazoa</taxon>
        <taxon>Spiralia</taxon>
        <taxon>Lophotrochozoa</taxon>
        <taxon>Platyhelminthes</taxon>
        <taxon>Rhabditophora</taxon>
        <taxon>Macrostomorpha</taxon>
        <taxon>Macrostomida</taxon>
        <taxon>Macrostomidae</taxon>
        <taxon>Macrostomum</taxon>
    </lineage>
</organism>
<dbReference type="GO" id="GO:0005886">
    <property type="term" value="C:plasma membrane"/>
    <property type="evidence" value="ECO:0007669"/>
    <property type="project" value="TreeGrafter"/>
</dbReference>
<dbReference type="AlphaFoldDB" id="A0A1I8I664"/>
<dbReference type="PANTHER" id="PTHR24243">
    <property type="entry name" value="G-PROTEIN COUPLED RECEPTOR"/>
    <property type="match status" value="1"/>
</dbReference>
<accession>A0A1I8I664</accession>
<feature type="transmembrane region" description="Helical" evidence="8">
    <location>
        <begin position="512"/>
        <end position="532"/>
    </location>
</feature>
<feature type="transmembrane region" description="Helical" evidence="8">
    <location>
        <begin position="699"/>
        <end position="722"/>
    </location>
</feature>
<dbReference type="InterPro" id="IPR009524">
    <property type="entry name" value="CFAP68"/>
</dbReference>
<proteinExistence type="predicted"/>
<dbReference type="WBParaSite" id="maker-uti_cns_0010318-snap-gene-0.3-mRNA-1">
    <property type="protein sequence ID" value="maker-uti_cns_0010318-snap-gene-0.3-mRNA-1"/>
    <property type="gene ID" value="maker-uti_cns_0010318-snap-gene-0.3"/>
</dbReference>
<feature type="transmembrane region" description="Helical" evidence="8">
    <location>
        <begin position="655"/>
        <end position="679"/>
    </location>
</feature>
<evidence type="ECO:0000259" key="9">
    <source>
        <dbReference type="PROSITE" id="PS50262"/>
    </source>
</evidence>
<evidence type="ECO:0000256" key="4">
    <source>
        <dbReference type="ARBA" id="ARBA00023040"/>
    </source>
</evidence>
<evidence type="ECO:0000256" key="3">
    <source>
        <dbReference type="ARBA" id="ARBA00022989"/>
    </source>
</evidence>
<keyword evidence="7" id="KW-0807">Transducer</keyword>
<evidence type="ECO:0000313" key="10">
    <source>
        <dbReference type="Proteomes" id="UP000095280"/>
    </source>
</evidence>
<feature type="transmembrane region" description="Helical" evidence="8">
    <location>
        <begin position="478"/>
        <end position="500"/>
    </location>
</feature>
<feature type="transmembrane region" description="Helical" evidence="8">
    <location>
        <begin position="579"/>
        <end position="612"/>
    </location>
</feature>